<sequence length="272" mass="30431">MELFEDDFRSCINYFQTDEYETMKSFVERGFCCEKNHQSKDAYPHLHNERVEKLLSVHPIEIRTSISVISTLVHCKSSAIDQAATEAKTPTQWAESSQVTEPSPACRGGFGKKVNDPKERLKYAGIAKGTKREEAETDKSKCPTCDLRVHDLRVHDLRVFSQVSKLGVLVTGRKHDDMGRGEAASSGLHLGVNLMSLVSMVVMQGICFCWCILTSPGVFDSKSRATRWHTNVSNVNMSRWAPLALSSAHSAWMNQEPLVVLRQEKKPGSETA</sequence>
<name>A0A7R9EZU9_9NEOP</name>
<keyword evidence="2" id="KW-0472">Membrane</keyword>
<proteinExistence type="predicted"/>
<feature type="compositionally biased region" description="Polar residues" evidence="1">
    <location>
        <begin position="88"/>
        <end position="101"/>
    </location>
</feature>
<gene>
    <name evidence="3" type="ORF">TBIB3V08_LOCUS6434</name>
</gene>
<dbReference type="EMBL" id="OD566459">
    <property type="protein sequence ID" value="CAD7444043.1"/>
    <property type="molecule type" value="Genomic_DNA"/>
</dbReference>
<dbReference type="AlphaFoldDB" id="A0A7R9EZU9"/>
<feature type="region of interest" description="Disordered" evidence="1">
    <location>
        <begin position="88"/>
        <end position="111"/>
    </location>
</feature>
<keyword evidence="2" id="KW-0812">Transmembrane</keyword>
<organism evidence="3">
    <name type="scientific">Timema bartmani</name>
    <dbReference type="NCBI Taxonomy" id="61472"/>
    <lineage>
        <taxon>Eukaryota</taxon>
        <taxon>Metazoa</taxon>
        <taxon>Ecdysozoa</taxon>
        <taxon>Arthropoda</taxon>
        <taxon>Hexapoda</taxon>
        <taxon>Insecta</taxon>
        <taxon>Pterygota</taxon>
        <taxon>Neoptera</taxon>
        <taxon>Polyneoptera</taxon>
        <taxon>Phasmatodea</taxon>
        <taxon>Timematodea</taxon>
        <taxon>Timematoidea</taxon>
        <taxon>Timematidae</taxon>
        <taxon>Timema</taxon>
    </lineage>
</organism>
<accession>A0A7R9EZU9</accession>
<reference evidence="3" key="1">
    <citation type="submission" date="2020-11" db="EMBL/GenBank/DDBJ databases">
        <authorList>
            <person name="Tran Van P."/>
        </authorList>
    </citation>
    <scope>NUCLEOTIDE SEQUENCE</scope>
</reference>
<protein>
    <submittedName>
        <fullName evidence="3">Uncharacterized protein</fullName>
    </submittedName>
</protein>
<keyword evidence="2" id="KW-1133">Transmembrane helix</keyword>
<evidence type="ECO:0000313" key="3">
    <source>
        <dbReference type="EMBL" id="CAD7444043.1"/>
    </source>
</evidence>
<evidence type="ECO:0000256" key="1">
    <source>
        <dbReference type="SAM" id="MobiDB-lite"/>
    </source>
</evidence>
<feature type="transmembrane region" description="Helical" evidence="2">
    <location>
        <begin position="194"/>
        <end position="219"/>
    </location>
</feature>
<evidence type="ECO:0000256" key="2">
    <source>
        <dbReference type="SAM" id="Phobius"/>
    </source>
</evidence>